<gene>
    <name evidence="3" type="ORF">C6Y45_01725</name>
</gene>
<dbReference type="OrthoDB" id="59888at2"/>
<protein>
    <recommendedName>
        <fullName evidence="2">AB hydrolase-1 domain-containing protein</fullName>
    </recommendedName>
</protein>
<dbReference type="InterPro" id="IPR000073">
    <property type="entry name" value="AB_hydrolase_1"/>
</dbReference>
<comment type="caution">
    <text evidence="3">The sequence shown here is derived from an EMBL/GenBank/DDBJ whole genome shotgun (WGS) entry which is preliminary data.</text>
</comment>
<keyword evidence="1" id="KW-0378">Hydrolase</keyword>
<evidence type="ECO:0000313" key="3">
    <source>
        <dbReference type="EMBL" id="PTL40124.1"/>
    </source>
</evidence>
<dbReference type="InterPro" id="IPR000639">
    <property type="entry name" value="Epox_hydrolase-like"/>
</dbReference>
<dbReference type="SUPFAM" id="SSF53474">
    <property type="entry name" value="alpha/beta-Hydrolases"/>
    <property type="match status" value="1"/>
</dbReference>
<dbReference type="PANTHER" id="PTHR43798">
    <property type="entry name" value="MONOACYLGLYCEROL LIPASE"/>
    <property type="match status" value="1"/>
</dbReference>
<dbReference type="Pfam" id="PF00561">
    <property type="entry name" value="Abhydrolase_1"/>
    <property type="match status" value="1"/>
</dbReference>
<dbReference type="AlphaFoldDB" id="A0A2T4U9P8"/>
<dbReference type="InterPro" id="IPR050266">
    <property type="entry name" value="AB_hydrolase_sf"/>
</dbReference>
<dbReference type="GO" id="GO:0016020">
    <property type="term" value="C:membrane"/>
    <property type="evidence" value="ECO:0007669"/>
    <property type="project" value="TreeGrafter"/>
</dbReference>
<dbReference type="Proteomes" id="UP000240509">
    <property type="component" value="Unassembled WGS sequence"/>
</dbReference>
<organism evidence="3 4">
    <name type="scientific">Alkalicoccus saliphilus</name>
    <dbReference type="NCBI Taxonomy" id="200989"/>
    <lineage>
        <taxon>Bacteria</taxon>
        <taxon>Bacillati</taxon>
        <taxon>Bacillota</taxon>
        <taxon>Bacilli</taxon>
        <taxon>Bacillales</taxon>
        <taxon>Bacillaceae</taxon>
        <taxon>Alkalicoccus</taxon>
    </lineage>
</organism>
<accession>A0A2T4U9P8</accession>
<dbReference type="InterPro" id="IPR029058">
    <property type="entry name" value="AB_hydrolase_fold"/>
</dbReference>
<reference evidence="3 4" key="1">
    <citation type="submission" date="2018-03" db="EMBL/GenBank/DDBJ databases">
        <title>Alkalicoccus saliphilus sp. nov., isolated from a mineral pool.</title>
        <authorList>
            <person name="Zhao B."/>
        </authorList>
    </citation>
    <scope>NUCLEOTIDE SEQUENCE [LARGE SCALE GENOMIC DNA]</scope>
    <source>
        <strain evidence="3 4">6AG</strain>
    </source>
</reference>
<dbReference type="GO" id="GO:0016787">
    <property type="term" value="F:hydrolase activity"/>
    <property type="evidence" value="ECO:0007669"/>
    <property type="project" value="UniProtKB-KW"/>
</dbReference>
<keyword evidence="4" id="KW-1185">Reference proteome</keyword>
<evidence type="ECO:0000259" key="2">
    <source>
        <dbReference type="Pfam" id="PF00561"/>
    </source>
</evidence>
<proteinExistence type="predicted"/>
<dbReference type="PRINTS" id="PR00412">
    <property type="entry name" value="EPOXHYDRLASE"/>
</dbReference>
<feature type="domain" description="AB hydrolase-1" evidence="2">
    <location>
        <begin position="85"/>
        <end position="183"/>
    </location>
</feature>
<name>A0A2T4U9P8_9BACI</name>
<dbReference type="RefSeq" id="WP_107583301.1">
    <property type="nucleotide sequence ID" value="NZ_PZJJ01000002.1"/>
</dbReference>
<sequence>MDNKKKPERRWRRLMFVFGGLLLIFLAASSIYEAWVSEKEKKANPPPGKIVEVNDKNIHLHQRGEGDPTVVFTAGSGTASPYADMYKLQEAVSKEHSTIMYERPGYGWSEPSSQERTVHNLTSELKQALEKSGEGGPYVFAAHSMGALEVLHYAQRYPEEVKGIVLIDGVHPRHAAERTIETPMRSYVYKAMRNTGILRLLMQSEYFASMEVDPYEQIPEDIRKKNELMTLQHRWNDTMIAEREKFNENGRTVYEEGDIGDIPLTILTADFPGRENWHETQLDMKDYSSQSEQEIIPHTTHFIHHEEPEVVIEAILKTAE</sequence>
<dbReference type="PANTHER" id="PTHR43798:SF31">
    <property type="entry name" value="AB HYDROLASE SUPERFAMILY PROTEIN YCLE"/>
    <property type="match status" value="1"/>
</dbReference>
<evidence type="ECO:0000313" key="4">
    <source>
        <dbReference type="Proteomes" id="UP000240509"/>
    </source>
</evidence>
<dbReference type="EMBL" id="PZJJ01000002">
    <property type="protein sequence ID" value="PTL40124.1"/>
    <property type="molecule type" value="Genomic_DNA"/>
</dbReference>
<dbReference type="Gene3D" id="3.40.50.1820">
    <property type="entry name" value="alpha/beta hydrolase"/>
    <property type="match status" value="1"/>
</dbReference>
<evidence type="ECO:0000256" key="1">
    <source>
        <dbReference type="ARBA" id="ARBA00022801"/>
    </source>
</evidence>